<proteinExistence type="predicted"/>
<evidence type="ECO:0000313" key="6">
    <source>
        <dbReference type="EMBL" id="KAE9169310.1"/>
    </source>
</evidence>
<evidence type="ECO:0000313" key="8">
    <source>
        <dbReference type="EMBL" id="KAE9234975.1"/>
    </source>
</evidence>
<dbReference type="EMBL" id="QXFY01000454">
    <property type="protein sequence ID" value="KAE9343912.1"/>
    <property type="molecule type" value="Genomic_DNA"/>
</dbReference>
<dbReference type="EMBL" id="QXFZ01000377">
    <property type="protein sequence ID" value="KAE9118807.1"/>
    <property type="molecule type" value="Genomic_DNA"/>
</dbReference>
<dbReference type="EMBL" id="QXGF01001254">
    <property type="protein sequence ID" value="KAE8931345.1"/>
    <property type="molecule type" value="Genomic_DNA"/>
</dbReference>
<dbReference type="Proteomes" id="UP000441208">
    <property type="component" value="Unassembled WGS sequence"/>
</dbReference>
<dbReference type="Proteomes" id="UP000486351">
    <property type="component" value="Unassembled WGS sequence"/>
</dbReference>
<dbReference type="InterPro" id="IPR043502">
    <property type="entry name" value="DNA/RNA_pol_sf"/>
</dbReference>
<evidence type="ECO:0000313" key="17">
    <source>
        <dbReference type="Proteomes" id="UP000460718"/>
    </source>
</evidence>
<evidence type="ECO:0000313" key="4">
    <source>
        <dbReference type="EMBL" id="KAE9118807.1"/>
    </source>
</evidence>
<dbReference type="EMBL" id="QXGA01000461">
    <property type="protein sequence ID" value="KAE9145585.1"/>
    <property type="molecule type" value="Genomic_DNA"/>
</dbReference>
<dbReference type="EMBL" id="QXGC01004455">
    <property type="protein sequence ID" value="KAE9169310.1"/>
    <property type="molecule type" value="Genomic_DNA"/>
</dbReference>
<evidence type="ECO:0000313" key="18">
    <source>
        <dbReference type="Proteomes" id="UP000476176"/>
    </source>
</evidence>
<dbReference type="EMBL" id="QXGD01000538">
    <property type="protein sequence ID" value="KAE9234975.1"/>
    <property type="molecule type" value="Genomic_DNA"/>
</dbReference>
<evidence type="ECO:0000313" key="12">
    <source>
        <dbReference type="Proteomes" id="UP000433483"/>
    </source>
</evidence>
<dbReference type="Proteomes" id="UP000460718">
    <property type="component" value="Unassembled WGS sequence"/>
</dbReference>
<evidence type="ECO:0000313" key="14">
    <source>
        <dbReference type="Proteomes" id="UP000440367"/>
    </source>
</evidence>
<dbReference type="Proteomes" id="UP000429523">
    <property type="component" value="Unassembled WGS sequence"/>
</dbReference>
<evidence type="ECO:0000313" key="16">
    <source>
        <dbReference type="Proteomes" id="UP000441208"/>
    </source>
</evidence>
<dbReference type="AlphaFoldDB" id="A0A6A3JSX2"/>
<name>A0A6A3JSX2_9STRA</name>
<gene>
    <name evidence="9" type="ORF">PF001_g7851</name>
    <name evidence="8" type="ORF">PF002_g11653</name>
    <name evidence="6" type="ORF">PF004_g28221</name>
    <name evidence="7" type="ORF">PF005_g10357</name>
    <name evidence="5" type="ORF">PF006_g9573</name>
    <name evidence="4" type="ORF">PF007_g8787</name>
    <name evidence="10" type="ORF">PF008_g9469</name>
    <name evidence="1" type="ORF">PF009_g18595</name>
    <name evidence="3" type="ORF">PF010_g10391</name>
    <name evidence="2" type="ORF">PF011_g16408</name>
</gene>
<dbReference type="Gene3D" id="3.10.10.10">
    <property type="entry name" value="HIV Type 1 Reverse Transcriptase, subunit A, domain 1"/>
    <property type="match status" value="1"/>
</dbReference>
<reference evidence="17 18" key="1">
    <citation type="submission" date="2018-09" db="EMBL/GenBank/DDBJ databases">
        <title>Genomic investigation of the strawberry pathogen Phytophthora fragariae indicates pathogenicity is determined by transcriptional variation in three key races.</title>
        <authorList>
            <person name="Adams T.M."/>
            <person name="Armitage A.D."/>
            <person name="Sobczyk M.K."/>
            <person name="Bates H.J."/>
            <person name="Dunwell J.M."/>
            <person name="Nellist C.F."/>
            <person name="Harrison R.J."/>
        </authorList>
    </citation>
    <scope>NUCLEOTIDE SEQUENCE [LARGE SCALE GENOMIC DNA]</scope>
    <source>
        <strain evidence="9 13">A4</strain>
        <strain evidence="8 14">BC-1</strain>
        <strain evidence="6 18">BC-23</strain>
        <strain evidence="7 12">NOV-27</strain>
        <strain evidence="5 15">NOV-5</strain>
        <strain evidence="4 16">NOV-71</strain>
        <strain evidence="10 19">NOV-77</strain>
        <strain evidence="1 11">NOV-9</strain>
        <strain evidence="3 20">ONT-3</strain>
        <strain evidence="2 17">SCRP245</strain>
    </source>
</reference>
<dbReference type="EMBL" id="QXFW01001171">
    <property type="protein sequence ID" value="KAE8995254.1"/>
    <property type="molecule type" value="Genomic_DNA"/>
</dbReference>
<evidence type="ECO:0000313" key="19">
    <source>
        <dbReference type="Proteomes" id="UP000486351"/>
    </source>
</evidence>
<evidence type="ECO:0000313" key="5">
    <source>
        <dbReference type="EMBL" id="KAE9145585.1"/>
    </source>
</evidence>
<dbReference type="Proteomes" id="UP000440732">
    <property type="component" value="Unassembled WGS sequence"/>
</dbReference>
<dbReference type="OrthoDB" id="130724at2759"/>
<dbReference type="Proteomes" id="UP000476176">
    <property type="component" value="Unassembled WGS sequence"/>
</dbReference>
<dbReference type="SUPFAM" id="SSF56672">
    <property type="entry name" value="DNA/RNA polymerases"/>
    <property type="match status" value="1"/>
</dbReference>
<dbReference type="EMBL" id="QXGE01000343">
    <property type="protein sequence ID" value="KAE9315312.1"/>
    <property type="molecule type" value="Genomic_DNA"/>
</dbReference>
<evidence type="ECO:0000313" key="13">
    <source>
        <dbReference type="Proteomes" id="UP000437068"/>
    </source>
</evidence>
<evidence type="ECO:0000313" key="3">
    <source>
        <dbReference type="EMBL" id="KAE9112613.1"/>
    </source>
</evidence>
<evidence type="ECO:0000313" key="15">
    <source>
        <dbReference type="Proteomes" id="UP000440732"/>
    </source>
</evidence>
<accession>A0A6A3JSX2</accession>
<evidence type="ECO:0000313" key="20">
    <source>
        <dbReference type="Proteomes" id="UP000488956"/>
    </source>
</evidence>
<evidence type="ECO:0000313" key="7">
    <source>
        <dbReference type="EMBL" id="KAE9213031.1"/>
    </source>
</evidence>
<evidence type="ECO:0000313" key="10">
    <source>
        <dbReference type="EMBL" id="KAE9343912.1"/>
    </source>
</evidence>
<dbReference type="EMBL" id="QXFX01000523">
    <property type="protein sequence ID" value="KAE9112613.1"/>
    <property type="molecule type" value="Genomic_DNA"/>
</dbReference>
<dbReference type="Proteomes" id="UP000433483">
    <property type="component" value="Unassembled WGS sequence"/>
</dbReference>
<protein>
    <submittedName>
        <fullName evidence="2">Uncharacterized protein</fullName>
    </submittedName>
</protein>
<keyword evidence="12" id="KW-1185">Reference proteome</keyword>
<evidence type="ECO:0000313" key="1">
    <source>
        <dbReference type="EMBL" id="KAE8931345.1"/>
    </source>
</evidence>
<evidence type="ECO:0000313" key="2">
    <source>
        <dbReference type="EMBL" id="KAE8995254.1"/>
    </source>
</evidence>
<organism evidence="2 17">
    <name type="scientific">Phytophthora fragariae</name>
    <dbReference type="NCBI Taxonomy" id="53985"/>
    <lineage>
        <taxon>Eukaryota</taxon>
        <taxon>Sar</taxon>
        <taxon>Stramenopiles</taxon>
        <taxon>Oomycota</taxon>
        <taxon>Peronosporomycetes</taxon>
        <taxon>Peronosporales</taxon>
        <taxon>Peronosporaceae</taxon>
        <taxon>Phytophthora</taxon>
    </lineage>
</organism>
<dbReference type="Proteomes" id="UP000488956">
    <property type="component" value="Unassembled WGS sequence"/>
</dbReference>
<comment type="caution">
    <text evidence="2">The sequence shown here is derived from an EMBL/GenBank/DDBJ whole genome shotgun (WGS) entry which is preliminary data.</text>
</comment>
<dbReference type="Proteomes" id="UP000437068">
    <property type="component" value="Unassembled WGS sequence"/>
</dbReference>
<dbReference type="Proteomes" id="UP000440367">
    <property type="component" value="Unassembled WGS sequence"/>
</dbReference>
<dbReference type="EMBL" id="QXGB01000490">
    <property type="protein sequence ID" value="KAE9213031.1"/>
    <property type="molecule type" value="Genomic_DNA"/>
</dbReference>
<evidence type="ECO:0000313" key="11">
    <source>
        <dbReference type="Proteomes" id="UP000429523"/>
    </source>
</evidence>
<evidence type="ECO:0000313" key="9">
    <source>
        <dbReference type="EMBL" id="KAE9315312.1"/>
    </source>
</evidence>
<sequence>MASGNPIYETAREFADVFSDKIPTEQPAGPGVRHEAIDDFFEGRQQADHVRESISPHSSPTFCVKKATGGWRIVHVFNKLIDATIPAQTVIPARTWYWPPYRQRHL</sequence>